<dbReference type="EMBL" id="JAUOPB010000448">
    <property type="protein sequence ID" value="MDO6425225.1"/>
    <property type="molecule type" value="Genomic_DNA"/>
</dbReference>
<feature type="non-terminal residue" evidence="2">
    <location>
        <position position="1"/>
    </location>
</feature>
<dbReference type="AlphaFoldDB" id="A0AAW7XDF0"/>
<dbReference type="Proteomes" id="UP001169760">
    <property type="component" value="Unassembled WGS sequence"/>
</dbReference>
<organism evidence="2 3">
    <name type="scientific">Saccharophagus degradans</name>
    <dbReference type="NCBI Taxonomy" id="86304"/>
    <lineage>
        <taxon>Bacteria</taxon>
        <taxon>Pseudomonadati</taxon>
        <taxon>Pseudomonadota</taxon>
        <taxon>Gammaproteobacteria</taxon>
        <taxon>Cellvibrionales</taxon>
        <taxon>Cellvibrionaceae</taxon>
        <taxon>Saccharophagus</taxon>
    </lineage>
</organism>
<protein>
    <recommendedName>
        <fullName evidence="4">Molecular chaperone DnaK</fullName>
    </recommendedName>
</protein>
<comment type="caution">
    <text evidence="2">The sequence shown here is derived from an EMBL/GenBank/DDBJ whole genome shotgun (WGS) entry which is preliminary data.</text>
</comment>
<accession>A0AAW7XDF0</accession>
<evidence type="ECO:0008006" key="4">
    <source>
        <dbReference type="Google" id="ProtNLM"/>
    </source>
</evidence>
<reference evidence="2" key="1">
    <citation type="submission" date="2023-07" db="EMBL/GenBank/DDBJ databases">
        <title>Genome content predicts the carbon catabolic preferences of heterotrophic bacteria.</title>
        <authorList>
            <person name="Gralka M."/>
        </authorList>
    </citation>
    <scope>NUCLEOTIDE SEQUENCE</scope>
    <source>
        <strain evidence="2">I3M17_2</strain>
    </source>
</reference>
<gene>
    <name evidence="2" type="ORF">Q4521_22295</name>
</gene>
<evidence type="ECO:0000313" key="2">
    <source>
        <dbReference type="EMBL" id="MDO6425225.1"/>
    </source>
</evidence>
<feature type="compositionally biased region" description="Acidic residues" evidence="1">
    <location>
        <begin position="60"/>
        <end position="74"/>
    </location>
</feature>
<feature type="region of interest" description="Disordered" evidence="1">
    <location>
        <begin position="45"/>
        <end position="74"/>
    </location>
</feature>
<feature type="compositionally biased region" description="Low complexity" evidence="1">
    <location>
        <begin position="45"/>
        <end position="59"/>
    </location>
</feature>
<name>A0AAW7XDF0_9GAMM</name>
<evidence type="ECO:0000256" key="1">
    <source>
        <dbReference type="SAM" id="MobiDB-lite"/>
    </source>
</evidence>
<evidence type="ECO:0000313" key="3">
    <source>
        <dbReference type="Proteomes" id="UP001169760"/>
    </source>
</evidence>
<sequence>PIDAALTELKAAYAAKNVEGIDPAIEKLNTALQGAAAEFQAAAQGEAAGAQQAEPTANAEQDDAVEDVDFEEVK</sequence>
<proteinExistence type="predicted"/>